<dbReference type="Proteomes" id="UP001211522">
    <property type="component" value="Unassembled WGS sequence"/>
</dbReference>
<dbReference type="EMBL" id="JAQMPJ010000010">
    <property type="protein sequence ID" value="MDB9005783.1"/>
    <property type="molecule type" value="Genomic_DNA"/>
</dbReference>
<evidence type="ECO:0000313" key="6">
    <source>
        <dbReference type="Proteomes" id="UP000441609"/>
    </source>
</evidence>
<evidence type="ECO:0000313" key="4">
    <source>
        <dbReference type="EMBL" id="MSB73841.1"/>
    </source>
</evidence>
<dbReference type="RefSeq" id="WP_022191889.1">
    <property type="nucleotide sequence ID" value="NZ_BAABYH010000001.1"/>
</dbReference>
<dbReference type="EMBL" id="JAQMPX010000135">
    <property type="protein sequence ID" value="MDB9140480.1"/>
    <property type="molecule type" value="Genomic_DNA"/>
</dbReference>
<dbReference type="EMBL" id="CYXP01000001">
    <property type="protein sequence ID" value="CUM71822.1"/>
    <property type="molecule type" value="Genomic_DNA"/>
</dbReference>
<dbReference type="EMBL" id="WKMO01000009">
    <property type="protein sequence ID" value="MSB73841.1"/>
    <property type="molecule type" value="Genomic_DNA"/>
</dbReference>
<dbReference type="AlphaFoldDB" id="A0A173R1X5"/>
<reference evidence="2" key="3">
    <citation type="submission" date="2023-01" db="EMBL/GenBank/DDBJ databases">
        <title>Human gut microbiome strain richness.</title>
        <authorList>
            <person name="Chen-Liaw A."/>
        </authorList>
    </citation>
    <scope>NUCLEOTIDE SEQUENCE</scope>
    <source>
        <strain evidence="3">D35st1_E5_D35t1_190705</strain>
        <strain evidence="2">RTP21484st1_E5_RTP21484_190118</strain>
    </source>
</reference>
<evidence type="ECO:0000313" key="1">
    <source>
        <dbReference type="EMBL" id="CUM71822.1"/>
    </source>
</evidence>
<evidence type="ECO:0000313" key="3">
    <source>
        <dbReference type="EMBL" id="MDB9140480.1"/>
    </source>
</evidence>
<evidence type="ECO:0000313" key="2">
    <source>
        <dbReference type="EMBL" id="MDB9005783.1"/>
    </source>
</evidence>
<name>A0A173R1X5_PARDI</name>
<evidence type="ECO:0000313" key="5">
    <source>
        <dbReference type="Proteomes" id="UP000095591"/>
    </source>
</evidence>
<accession>A0A173R1X5</accession>
<proteinExistence type="predicted"/>
<protein>
    <submittedName>
        <fullName evidence="1">Uncharacterized protein</fullName>
    </submittedName>
</protein>
<organism evidence="1 5">
    <name type="scientific">Parabacteroides distasonis</name>
    <dbReference type="NCBI Taxonomy" id="823"/>
    <lineage>
        <taxon>Bacteria</taxon>
        <taxon>Pseudomonadati</taxon>
        <taxon>Bacteroidota</taxon>
        <taxon>Bacteroidia</taxon>
        <taxon>Bacteroidales</taxon>
        <taxon>Tannerellaceae</taxon>
        <taxon>Parabacteroides</taxon>
    </lineage>
</organism>
<dbReference type="Proteomes" id="UP000095591">
    <property type="component" value="Unassembled WGS sequence"/>
</dbReference>
<reference evidence="4 6" key="2">
    <citation type="journal article" date="2019" name="Nat. Med.">
        <title>A library of human gut bacterial isolates paired with longitudinal multiomics data enables mechanistic microbiome research.</title>
        <authorList>
            <person name="Poyet M."/>
            <person name="Groussin M."/>
            <person name="Gibbons S.M."/>
            <person name="Avila-Pacheco J."/>
            <person name="Jiang X."/>
            <person name="Kearney S.M."/>
            <person name="Perrotta A.R."/>
            <person name="Berdy B."/>
            <person name="Zhao S."/>
            <person name="Lieberman T.D."/>
            <person name="Swanson P.K."/>
            <person name="Smith M."/>
            <person name="Roesemann S."/>
            <person name="Alexander J.E."/>
            <person name="Rich S.A."/>
            <person name="Livny J."/>
            <person name="Vlamakis H."/>
            <person name="Clish C."/>
            <person name="Bullock K."/>
            <person name="Deik A."/>
            <person name="Scott J."/>
            <person name="Pierce K.A."/>
            <person name="Xavier R.J."/>
            <person name="Alm E.J."/>
        </authorList>
    </citation>
    <scope>NUCLEOTIDE SEQUENCE [LARGE SCALE GENOMIC DNA]</scope>
    <source>
        <strain evidence="4 6">BIOML-A20</strain>
    </source>
</reference>
<sequence>MKAAGSLFAIENKDVEAHTRTSFWEKESLATTVNAAKTTMHKNIALNHFITRTKLIKGKCMDFHSINPNNKHANNTNM</sequence>
<dbReference type="Proteomes" id="UP001210126">
    <property type="component" value="Unassembled WGS sequence"/>
</dbReference>
<dbReference type="Proteomes" id="UP000441609">
    <property type="component" value="Unassembled WGS sequence"/>
</dbReference>
<gene>
    <name evidence="1" type="ORF">ERS852429_00185</name>
    <name evidence="4" type="ORF">GKD70_11215</name>
    <name evidence="2" type="ORF">PN599_12300</name>
    <name evidence="3" type="ORF">PN612_18485</name>
</gene>
<reference evidence="1 5" key="1">
    <citation type="submission" date="2015-09" db="EMBL/GenBank/DDBJ databases">
        <authorList>
            <consortium name="Pathogen Informatics"/>
        </authorList>
    </citation>
    <scope>NUCLEOTIDE SEQUENCE [LARGE SCALE GENOMIC DNA]</scope>
    <source>
        <strain evidence="1 5">2789STDY5608872</strain>
    </source>
</reference>